<gene>
    <name evidence="1" type="ORF">IW261DRAFT_1574143</name>
</gene>
<sequence length="405" mass="46439">MAQNVTLLEARIINATERPCSRLRCVQKTRDFNVYHGVLDKFGEISVRVRILLARDGGAITPYQVMLSEFATLSFLRSQVPKSVPVQIPICIDEDKDTLVGGPWMVTTLTRGPFLNEIIHNLNYEQREIVINSVAETYYRILMSRSSTFSKTGSIYRHEDREKMARDWFYTDPDSNRNVQSRSGCFVGPMAVCPPDSKRFNFNTVPPNIWHCGPFESADKWLAAIASRHFDYTGALSDLSLDEQRDRERDVNGILGRMSKKDRDFSKRLVLEHPTFSLSCIQVDAADPTKIVSISRWAGARIVPSWAINPPFEIPENLGQAEQMRLLTIFAWGVLRKFPEPDWRNSSMFDKLLIAQNSHVDPNDITSVFRNKTSLQKMLTFEKKNKLLDDRLPKELDSIIDRFSE</sequence>
<organism evidence="1 2">
    <name type="scientific">Armillaria novae-zelandiae</name>
    <dbReference type="NCBI Taxonomy" id="153914"/>
    <lineage>
        <taxon>Eukaryota</taxon>
        <taxon>Fungi</taxon>
        <taxon>Dikarya</taxon>
        <taxon>Basidiomycota</taxon>
        <taxon>Agaricomycotina</taxon>
        <taxon>Agaricomycetes</taxon>
        <taxon>Agaricomycetidae</taxon>
        <taxon>Agaricales</taxon>
        <taxon>Marasmiineae</taxon>
        <taxon>Physalacriaceae</taxon>
        <taxon>Armillaria</taxon>
    </lineage>
</organism>
<dbReference type="AlphaFoldDB" id="A0AA39NKX8"/>
<dbReference type="PANTHER" id="PTHR21310:SF13">
    <property type="entry name" value="AMINOGLYCOSIDE PHOSPHOTRANSFERASE DOMAIN-CONTAINING PROTEIN"/>
    <property type="match status" value="1"/>
</dbReference>
<evidence type="ECO:0000313" key="2">
    <source>
        <dbReference type="Proteomes" id="UP001175227"/>
    </source>
</evidence>
<proteinExistence type="predicted"/>
<evidence type="ECO:0008006" key="3">
    <source>
        <dbReference type="Google" id="ProtNLM"/>
    </source>
</evidence>
<dbReference type="PANTHER" id="PTHR21310">
    <property type="entry name" value="AMINOGLYCOSIDE PHOSPHOTRANSFERASE-RELATED-RELATED"/>
    <property type="match status" value="1"/>
</dbReference>
<dbReference type="EMBL" id="JAUEPR010000077">
    <property type="protein sequence ID" value="KAK0467419.1"/>
    <property type="molecule type" value="Genomic_DNA"/>
</dbReference>
<dbReference type="InterPro" id="IPR051678">
    <property type="entry name" value="AGP_Transferase"/>
</dbReference>
<evidence type="ECO:0000313" key="1">
    <source>
        <dbReference type="EMBL" id="KAK0467419.1"/>
    </source>
</evidence>
<protein>
    <recommendedName>
        <fullName evidence="3">Aminoglycoside phosphotransferase domain-containing protein</fullName>
    </recommendedName>
</protein>
<comment type="caution">
    <text evidence="1">The sequence shown here is derived from an EMBL/GenBank/DDBJ whole genome shotgun (WGS) entry which is preliminary data.</text>
</comment>
<keyword evidence="2" id="KW-1185">Reference proteome</keyword>
<accession>A0AA39NKX8</accession>
<reference evidence="1" key="1">
    <citation type="submission" date="2023-06" db="EMBL/GenBank/DDBJ databases">
        <authorList>
            <consortium name="Lawrence Berkeley National Laboratory"/>
            <person name="Ahrendt S."/>
            <person name="Sahu N."/>
            <person name="Indic B."/>
            <person name="Wong-Bajracharya J."/>
            <person name="Merenyi Z."/>
            <person name="Ke H.-M."/>
            <person name="Monk M."/>
            <person name="Kocsube S."/>
            <person name="Drula E."/>
            <person name="Lipzen A."/>
            <person name="Balint B."/>
            <person name="Henrissat B."/>
            <person name="Andreopoulos B."/>
            <person name="Martin F.M."/>
            <person name="Harder C.B."/>
            <person name="Rigling D."/>
            <person name="Ford K.L."/>
            <person name="Foster G.D."/>
            <person name="Pangilinan J."/>
            <person name="Papanicolaou A."/>
            <person name="Barry K."/>
            <person name="LaButti K."/>
            <person name="Viragh M."/>
            <person name="Koriabine M."/>
            <person name="Yan M."/>
            <person name="Riley R."/>
            <person name="Champramary S."/>
            <person name="Plett K.L."/>
            <person name="Tsai I.J."/>
            <person name="Slot J."/>
            <person name="Sipos G."/>
            <person name="Plett J."/>
            <person name="Nagy L.G."/>
            <person name="Grigoriev I.V."/>
        </authorList>
    </citation>
    <scope>NUCLEOTIDE SEQUENCE</scope>
    <source>
        <strain evidence="1">ICMP 16352</strain>
    </source>
</reference>
<name>A0AA39NKX8_9AGAR</name>
<dbReference type="Proteomes" id="UP001175227">
    <property type="component" value="Unassembled WGS sequence"/>
</dbReference>